<organism evidence="11 12">
    <name type="scientific">Brucella cytisi</name>
    <dbReference type="NCBI Taxonomy" id="407152"/>
    <lineage>
        <taxon>Bacteria</taxon>
        <taxon>Pseudomonadati</taxon>
        <taxon>Pseudomonadota</taxon>
        <taxon>Alphaproteobacteria</taxon>
        <taxon>Hyphomicrobiales</taxon>
        <taxon>Brucellaceae</taxon>
        <taxon>Brucella/Ochrobactrum group</taxon>
        <taxon>Brucella</taxon>
    </lineage>
</organism>
<dbReference type="GO" id="GO:0006865">
    <property type="term" value="P:amino acid transport"/>
    <property type="evidence" value="ECO:0007669"/>
    <property type="project" value="UniProtKB-KW"/>
</dbReference>
<dbReference type="OrthoDB" id="9808531at2"/>
<evidence type="ECO:0000256" key="3">
    <source>
        <dbReference type="ARBA" id="ARBA00022448"/>
    </source>
</evidence>
<evidence type="ECO:0000256" key="1">
    <source>
        <dbReference type="ARBA" id="ARBA00004429"/>
    </source>
</evidence>
<keyword evidence="6" id="KW-0029">Amino-acid transport</keyword>
<evidence type="ECO:0000259" key="10">
    <source>
        <dbReference type="PROSITE" id="PS50928"/>
    </source>
</evidence>
<dbReference type="GO" id="GO:0043190">
    <property type="term" value="C:ATP-binding cassette (ABC) transporter complex"/>
    <property type="evidence" value="ECO:0007669"/>
    <property type="project" value="InterPro"/>
</dbReference>
<sequence>MISTILDNRRFRSWAGQILLLGGFITLLFWLVTNTATNLDARGIKVGFDFLWRPANFPISESVLPYNPSNTFLWAYVTGLGNTIAISLLAIFLATALGLAVGLARRSKHPLTSSAAGIFVTAMRNMPLIVHLLFWYALATTALPAPLQAYNPLPGVFVSLRGFYVPSLDLNGAAAALLSALLTGSVVAVCFGRRVLAMLGMEVRHPILALFAATIAAVIALGFILHPEINISFPELKGFNFVGGLRLSPEFAALMLGLVIYTSAFIGEIIRGGIDAVPLGQWEAGRAIGLSERHTLTKVIIPQALRIIVPPMTSQYLSTVKNTTLALAVGYPELGLVVGTVINQTGQAIESIALLLGIFLTISICVSLFMNWYNARVALVEAR</sequence>
<keyword evidence="3 9" id="KW-0813">Transport</keyword>
<evidence type="ECO:0000313" key="12">
    <source>
        <dbReference type="Proteomes" id="UP000182985"/>
    </source>
</evidence>
<evidence type="ECO:0000256" key="4">
    <source>
        <dbReference type="ARBA" id="ARBA00022475"/>
    </source>
</evidence>
<reference evidence="11 12" key="1">
    <citation type="submission" date="2016-10" db="EMBL/GenBank/DDBJ databases">
        <title>The Draft Genome Sequence of the Potato Rhizosphere Bacteria Ochrobactrum sp. IPA7.2.</title>
        <authorList>
            <person name="Gogoleva N.E."/>
            <person name="Khlopko Y.A."/>
            <person name="Burygin G.L."/>
            <person name="Plotnikov A.O."/>
        </authorList>
    </citation>
    <scope>NUCLEOTIDE SEQUENCE [LARGE SCALE GENOMIC DNA]</scope>
    <source>
        <strain evidence="11 12">IPA7.2</strain>
    </source>
</reference>
<comment type="caution">
    <text evidence="11">The sequence shown here is derived from an EMBL/GenBank/DDBJ whole genome shotgun (WGS) entry which is preliminary data.</text>
</comment>
<keyword evidence="4" id="KW-1003">Cell membrane</keyword>
<dbReference type="Pfam" id="PF00528">
    <property type="entry name" value="BPD_transp_1"/>
    <property type="match status" value="1"/>
</dbReference>
<dbReference type="PROSITE" id="PS50928">
    <property type="entry name" value="ABC_TM1"/>
    <property type="match status" value="1"/>
</dbReference>
<feature type="transmembrane region" description="Helical" evidence="9">
    <location>
        <begin position="352"/>
        <end position="373"/>
    </location>
</feature>
<dbReference type="InterPro" id="IPR000515">
    <property type="entry name" value="MetI-like"/>
</dbReference>
<dbReference type="Gene3D" id="1.10.3720.10">
    <property type="entry name" value="MetI-like"/>
    <property type="match status" value="2"/>
</dbReference>
<evidence type="ECO:0000256" key="7">
    <source>
        <dbReference type="ARBA" id="ARBA00022989"/>
    </source>
</evidence>
<dbReference type="PANTHER" id="PTHR30614">
    <property type="entry name" value="MEMBRANE COMPONENT OF AMINO ACID ABC TRANSPORTER"/>
    <property type="match status" value="1"/>
</dbReference>
<dbReference type="RefSeq" id="WP_071632429.1">
    <property type="nucleotide sequence ID" value="NZ_MOEC01000014.1"/>
</dbReference>
<gene>
    <name evidence="11" type="ORF">BLA27_14875</name>
</gene>
<evidence type="ECO:0000256" key="2">
    <source>
        <dbReference type="ARBA" id="ARBA00010072"/>
    </source>
</evidence>
<dbReference type="InterPro" id="IPR010065">
    <property type="entry name" value="AA_ABC_transptr_permease_3TM"/>
</dbReference>
<feature type="transmembrane region" description="Helical" evidence="9">
    <location>
        <begin position="12"/>
        <end position="32"/>
    </location>
</feature>
<keyword evidence="12" id="KW-1185">Reference proteome</keyword>
<dbReference type="AlphaFoldDB" id="A0A1J6HJR1"/>
<keyword evidence="8 9" id="KW-0472">Membrane</keyword>
<proteinExistence type="inferred from homology"/>
<dbReference type="GO" id="GO:0022857">
    <property type="term" value="F:transmembrane transporter activity"/>
    <property type="evidence" value="ECO:0007669"/>
    <property type="project" value="InterPro"/>
</dbReference>
<dbReference type="InterPro" id="IPR043429">
    <property type="entry name" value="ArtM/GltK/GlnP/TcyL/YhdX-like"/>
</dbReference>
<keyword evidence="5 9" id="KW-0812">Transmembrane</keyword>
<feature type="domain" description="ABC transmembrane type-1" evidence="10">
    <location>
        <begin position="80"/>
        <end position="370"/>
    </location>
</feature>
<comment type="similarity">
    <text evidence="2">Belongs to the binding-protein-dependent transport system permease family. HisMQ subfamily.</text>
</comment>
<evidence type="ECO:0000256" key="6">
    <source>
        <dbReference type="ARBA" id="ARBA00022970"/>
    </source>
</evidence>
<evidence type="ECO:0000313" key="11">
    <source>
        <dbReference type="EMBL" id="OIS92721.1"/>
    </source>
</evidence>
<evidence type="ECO:0000256" key="9">
    <source>
        <dbReference type="RuleBase" id="RU363032"/>
    </source>
</evidence>
<feature type="transmembrane region" description="Helical" evidence="9">
    <location>
        <begin position="73"/>
        <end position="103"/>
    </location>
</feature>
<dbReference type="PANTHER" id="PTHR30614:SF37">
    <property type="entry name" value="AMINO-ACID ABC TRANSPORTER PERMEASE PROTEIN YHDX-RELATED"/>
    <property type="match status" value="1"/>
</dbReference>
<evidence type="ECO:0000256" key="5">
    <source>
        <dbReference type="ARBA" id="ARBA00022692"/>
    </source>
</evidence>
<dbReference type="InterPro" id="IPR035906">
    <property type="entry name" value="MetI-like_sf"/>
</dbReference>
<comment type="subcellular location">
    <subcellularLocation>
        <location evidence="1">Cell inner membrane</location>
        <topology evidence="1">Multi-pass membrane protein</topology>
    </subcellularLocation>
    <subcellularLocation>
        <location evidence="9">Cell membrane</location>
        <topology evidence="9">Multi-pass membrane protein</topology>
    </subcellularLocation>
</comment>
<evidence type="ECO:0000256" key="8">
    <source>
        <dbReference type="ARBA" id="ARBA00023136"/>
    </source>
</evidence>
<feature type="transmembrane region" description="Helical" evidence="9">
    <location>
        <begin position="207"/>
        <end position="226"/>
    </location>
</feature>
<feature type="transmembrane region" description="Helical" evidence="9">
    <location>
        <begin position="251"/>
        <end position="270"/>
    </location>
</feature>
<keyword evidence="7 9" id="KW-1133">Transmembrane helix</keyword>
<name>A0A1J6HJR1_9HYPH</name>
<dbReference type="CDD" id="cd06261">
    <property type="entry name" value="TM_PBP2"/>
    <property type="match status" value="2"/>
</dbReference>
<dbReference type="NCBIfam" id="TIGR01726">
    <property type="entry name" value="HEQRo_perm_3TM"/>
    <property type="match status" value="1"/>
</dbReference>
<dbReference type="Proteomes" id="UP000182985">
    <property type="component" value="Unassembled WGS sequence"/>
</dbReference>
<feature type="transmembrane region" description="Helical" evidence="9">
    <location>
        <begin position="173"/>
        <end position="195"/>
    </location>
</feature>
<protein>
    <submittedName>
        <fullName evidence="11">Amino acid ABC transporter permease</fullName>
    </submittedName>
</protein>
<accession>A0A1J6HJR1</accession>
<dbReference type="SUPFAM" id="SSF161098">
    <property type="entry name" value="MetI-like"/>
    <property type="match status" value="1"/>
</dbReference>
<dbReference type="EMBL" id="MOEC01000014">
    <property type="protein sequence ID" value="OIS92721.1"/>
    <property type="molecule type" value="Genomic_DNA"/>
</dbReference>